<evidence type="ECO:0000256" key="2">
    <source>
        <dbReference type="ARBA" id="ARBA00022490"/>
    </source>
</evidence>
<accession>A0AAV9ID56</accession>
<evidence type="ECO:0000256" key="4">
    <source>
        <dbReference type="ARBA" id="ARBA00022723"/>
    </source>
</evidence>
<dbReference type="InterPro" id="IPR013087">
    <property type="entry name" value="Znf_C2H2_type"/>
</dbReference>
<feature type="domain" description="C2H2-type" evidence="10">
    <location>
        <begin position="190"/>
        <end position="220"/>
    </location>
</feature>
<dbReference type="InterPro" id="IPR003604">
    <property type="entry name" value="Matrin/U1-like-C_Znf_C2H2"/>
</dbReference>
<evidence type="ECO:0000256" key="9">
    <source>
        <dbReference type="PROSITE-ProRule" id="PRU00042"/>
    </source>
</evidence>
<dbReference type="SMART" id="SM00355">
    <property type="entry name" value="ZnF_C2H2"/>
    <property type="match status" value="3"/>
</dbReference>
<comment type="similarity">
    <text evidence="8">Belongs to the REI1 family.</text>
</comment>
<dbReference type="SUPFAM" id="SSF57667">
    <property type="entry name" value="beta-beta-alpha zinc fingers"/>
    <property type="match status" value="2"/>
</dbReference>
<reference evidence="11 12" key="1">
    <citation type="submission" date="2022-07" db="EMBL/GenBank/DDBJ databases">
        <title>Genome-wide signatures of adaptation to extreme environments.</title>
        <authorList>
            <person name="Cho C.H."/>
            <person name="Yoon H.S."/>
        </authorList>
    </citation>
    <scope>NUCLEOTIDE SEQUENCE [LARGE SCALE GENOMIC DNA]</scope>
    <source>
        <strain evidence="11 12">108.79 E11</strain>
    </source>
</reference>
<dbReference type="InterPro" id="IPR041661">
    <property type="entry name" value="ZN622/Rei1/Reh1_Znf-C2H2"/>
</dbReference>
<proteinExistence type="inferred from homology"/>
<evidence type="ECO:0000256" key="5">
    <source>
        <dbReference type="ARBA" id="ARBA00022737"/>
    </source>
</evidence>
<dbReference type="GO" id="GO:0005737">
    <property type="term" value="C:cytoplasm"/>
    <property type="evidence" value="ECO:0007669"/>
    <property type="project" value="UniProtKB-SubCell"/>
</dbReference>
<protein>
    <recommendedName>
        <fullName evidence="10">C2H2-type domain-containing protein</fullName>
    </recommendedName>
</protein>
<dbReference type="InterPro" id="IPR040025">
    <property type="entry name" value="Znf622/Rei1/Reh1"/>
</dbReference>
<dbReference type="AlphaFoldDB" id="A0AAV9ID56"/>
<name>A0AAV9ID56_9RHOD</name>
<evidence type="ECO:0000259" key="10">
    <source>
        <dbReference type="PROSITE" id="PS50157"/>
    </source>
</evidence>
<keyword evidence="3" id="KW-0690">Ribosome biogenesis</keyword>
<dbReference type="InterPro" id="IPR036236">
    <property type="entry name" value="Znf_C2H2_sf"/>
</dbReference>
<evidence type="ECO:0000256" key="7">
    <source>
        <dbReference type="ARBA" id="ARBA00022833"/>
    </source>
</evidence>
<organism evidence="11 12">
    <name type="scientific">Galdieria yellowstonensis</name>
    <dbReference type="NCBI Taxonomy" id="3028027"/>
    <lineage>
        <taxon>Eukaryota</taxon>
        <taxon>Rhodophyta</taxon>
        <taxon>Bangiophyceae</taxon>
        <taxon>Galdieriales</taxon>
        <taxon>Galdieriaceae</taxon>
        <taxon>Galdieria</taxon>
    </lineage>
</organism>
<evidence type="ECO:0000313" key="12">
    <source>
        <dbReference type="Proteomes" id="UP001300502"/>
    </source>
</evidence>
<keyword evidence="12" id="KW-1185">Reference proteome</keyword>
<evidence type="ECO:0000256" key="6">
    <source>
        <dbReference type="ARBA" id="ARBA00022771"/>
    </source>
</evidence>
<keyword evidence="5" id="KW-0677">Repeat</keyword>
<gene>
    <name evidence="11" type="ORF">GAYE_SCF09G3213</name>
</gene>
<dbReference type="EMBL" id="JANCYU010000029">
    <property type="protein sequence ID" value="KAK4525305.1"/>
    <property type="molecule type" value="Genomic_DNA"/>
</dbReference>
<evidence type="ECO:0000256" key="1">
    <source>
        <dbReference type="ARBA" id="ARBA00004496"/>
    </source>
</evidence>
<dbReference type="PROSITE" id="PS50157">
    <property type="entry name" value="ZINC_FINGER_C2H2_2"/>
    <property type="match status" value="1"/>
</dbReference>
<dbReference type="Proteomes" id="UP001300502">
    <property type="component" value="Unassembled WGS sequence"/>
</dbReference>
<dbReference type="PANTHER" id="PTHR13182:SF8">
    <property type="entry name" value="CYTOPLASMIC 60S SUBUNIT BIOGENESIS FACTOR ZNF622"/>
    <property type="match status" value="1"/>
</dbReference>
<dbReference type="GO" id="GO:0042273">
    <property type="term" value="P:ribosomal large subunit biogenesis"/>
    <property type="evidence" value="ECO:0007669"/>
    <property type="project" value="TreeGrafter"/>
</dbReference>
<dbReference type="InterPro" id="IPR022755">
    <property type="entry name" value="Znf_C2H2_jaz"/>
</dbReference>
<keyword evidence="2" id="KW-0963">Cytoplasm</keyword>
<keyword evidence="4" id="KW-0479">Metal-binding</keyword>
<keyword evidence="6 9" id="KW-0863">Zinc-finger</keyword>
<dbReference type="Pfam" id="PF12171">
    <property type="entry name" value="zf-C2H2_jaz"/>
    <property type="match status" value="1"/>
</dbReference>
<dbReference type="GO" id="GO:0008270">
    <property type="term" value="F:zinc ion binding"/>
    <property type="evidence" value="ECO:0007669"/>
    <property type="project" value="UniProtKB-KW"/>
</dbReference>
<dbReference type="GO" id="GO:0030687">
    <property type="term" value="C:preribosome, large subunit precursor"/>
    <property type="evidence" value="ECO:0007669"/>
    <property type="project" value="TreeGrafter"/>
</dbReference>
<evidence type="ECO:0000313" key="11">
    <source>
        <dbReference type="EMBL" id="KAK4525305.1"/>
    </source>
</evidence>
<dbReference type="SMART" id="SM00451">
    <property type="entry name" value="ZnF_U1"/>
    <property type="match status" value="3"/>
</dbReference>
<comment type="caution">
    <text evidence="11">The sequence shown here is derived from an EMBL/GenBank/DDBJ whole genome shotgun (WGS) entry which is preliminary data.</text>
</comment>
<evidence type="ECO:0000256" key="8">
    <source>
        <dbReference type="ARBA" id="ARBA00034126"/>
    </source>
</evidence>
<dbReference type="PROSITE" id="PS00028">
    <property type="entry name" value="ZINC_FINGER_C2H2_1"/>
    <property type="match status" value="2"/>
</dbReference>
<comment type="subcellular location">
    <subcellularLocation>
        <location evidence="1">Cytoplasm</location>
    </subcellularLocation>
</comment>
<evidence type="ECO:0000256" key="3">
    <source>
        <dbReference type="ARBA" id="ARBA00022517"/>
    </source>
</evidence>
<sequence length="356" mass="40795">MEEQVGLVVNPAQSVTCTACHVRIETAEKINSHYCSDWHRVNLKRKLAGLVPISYAEFETRLELMKEENEKNATGSTGVYCQACKKNFSSVKAYKQHEKSQRHLTQNVGELDKKMENYGEKTKVFPPSHSYGENAFIAPGTCLFDGIEFDNLTSCLQHMAVVHSFRIPFWDNLEDLEGLLSYLGSKVGEYSCCVFCDKKFSTLKSVRDHMTSKNHCRMKDNDEAWFDEFGEFYNFEENGTGNPLVRALDGISSAEGEDPSTEAFELCLPRYRVGHRAFAIYYRQRARVSRPYTAALLNGQLRTELEDHLKYQKKLSENVFTNYSNRMKSDLALGMKNNYIKKLQQRKHISALNSGY</sequence>
<dbReference type="Pfam" id="PF12756">
    <property type="entry name" value="zf-C2H2_2"/>
    <property type="match status" value="1"/>
</dbReference>
<dbReference type="Gene3D" id="3.30.160.60">
    <property type="entry name" value="Classic Zinc Finger"/>
    <property type="match status" value="1"/>
</dbReference>
<dbReference type="PANTHER" id="PTHR13182">
    <property type="entry name" value="ZINC FINGER PROTEIN 622"/>
    <property type="match status" value="1"/>
</dbReference>
<keyword evidence="7" id="KW-0862">Zinc</keyword>
<dbReference type="GO" id="GO:0003676">
    <property type="term" value="F:nucleic acid binding"/>
    <property type="evidence" value="ECO:0007669"/>
    <property type="project" value="InterPro"/>
</dbReference>